<dbReference type="Gene3D" id="3.30.505.10">
    <property type="entry name" value="SH2 domain"/>
    <property type="match status" value="1"/>
</dbReference>
<feature type="domain" description="SH2" evidence="1">
    <location>
        <begin position="1"/>
        <end position="36"/>
    </location>
</feature>
<gene>
    <name evidence="2" type="ORF">L345_18571</name>
</gene>
<keyword evidence="3" id="KW-1185">Reference proteome</keyword>
<dbReference type="AlphaFoldDB" id="V8N1C9"/>
<dbReference type="EMBL" id="AZIM01155750">
    <property type="protein sequence ID" value="ETE55721.1"/>
    <property type="molecule type" value="Genomic_DNA"/>
</dbReference>
<organism evidence="2 3">
    <name type="scientific">Ophiophagus hannah</name>
    <name type="common">King cobra</name>
    <name type="synonym">Naja hannah</name>
    <dbReference type="NCBI Taxonomy" id="8665"/>
    <lineage>
        <taxon>Eukaryota</taxon>
        <taxon>Metazoa</taxon>
        <taxon>Chordata</taxon>
        <taxon>Craniata</taxon>
        <taxon>Vertebrata</taxon>
        <taxon>Euteleostomi</taxon>
        <taxon>Lepidosauria</taxon>
        <taxon>Squamata</taxon>
        <taxon>Bifurcata</taxon>
        <taxon>Unidentata</taxon>
        <taxon>Episquamata</taxon>
        <taxon>Toxicofera</taxon>
        <taxon>Serpentes</taxon>
        <taxon>Colubroidea</taxon>
        <taxon>Elapidae</taxon>
        <taxon>Elapinae</taxon>
        <taxon>Ophiophagus</taxon>
    </lineage>
</organism>
<sequence>MERQQTDNLLKQHASGTYLIRERPAEAERFAISIKSVAREGL</sequence>
<dbReference type="OrthoDB" id="5340910at2759"/>
<name>V8N1C9_OPHHA</name>
<accession>V8N1C9</accession>
<dbReference type="SUPFAM" id="SSF55550">
    <property type="entry name" value="SH2 domain"/>
    <property type="match status" value="1"/>
</dbReference>
<reference evidence="2 3" key="1">
    <citation type="journal article" date="2013" name="Proc. Natl. Acad. Sci. U.S.A.">
        <title>The king cobra genome reveals dynamic gene evolution and adaptation in the snake venom system.</title>
        <authorList>
            <person name="Vonk F.J."/>
            <person name="Casewell N.R."/>
            <person name="Henkel C.V."/>
            <person name="Heimberg A.M."/>
            <person name="Jansen H.J."/>
            <person name="McCleary R.J."/>
            <person name="Kerkkamp H.M."/>
            <person name="Vos R.A."/>
            <person name="Guerreiro I."/>
            <person name="Calvete J.J."/>
            <person name="Wuster W."/>
            <person name="Woods A.E."/>
            <person name="Logan J.M."/>
            <person name="Harrison R.A."/>
            <person name="Castoe T.A."/>
            <person name="de Koning A.P."/>
            <person name="Pollock D.D."/>
            <person name="Yandell M."/>
            <person name="Calderon D."/>
            <person name="Renjifo C."/>
            <person name="Currier R.B."/>
            <person name="Salgado D."/>
            <person name="Pla D."/>
            <person name="Sanz L."/>
            <person name="Hyder A.S."/>
            <person name="Ribeiro J.M."/>
            <person name="Arntzen J.W."/>
            <person name="van den Thillart G.E."/>
            <person name="Boetzer M."/>
            <person name="Pirovano W."/>
            <person name="Dirks R.P."/>
            <person name="Spaink H.P."/>
            <person name="Duboule D."/>
            <person name="McGlinn E."/>
            <person name="Kini R.M."/>
            <person name="Richardson M.K."/>
        </authorList>
    </citation>
    <scope>NUCLEOTIDE SEQUENCE</scope>
    <source>
        <tissue evidence="2">Blood</tissue>
    </source>
</reference>
<evidence type="ECO:0000313" key="2">
    <source>
        <dbReference type="EMBL" id="ETE55721.1"/>
    </source>
</evidence>
<evidence type="ECO:0000313" key="3">
    <source>
        <dbReference type="Proteomes" id="UP000018936"/>
    </source>
</evidence>
<proteinExistence type="predicted"/>
<evidence type="ECO:0000259" key="1">
    <source>
        <dbReference type="Pfam" id="PF00017"/>
    </source>
</evidence>
<dbReference type="Pfam" id="PF00017">
    <property type="entry name" value="SH2"/>
    <property type="match status" value="1"/>
</dbReference>
<comment type="caution">
    <text evidence="2">The sequence shown here is derived from an EMBL/GenBank/DDBJ whole genome shotgun (WGS) entry which is preliminary data.</text>
</comment>
<dbReference type="InterPro" id="IPR000980">
    <property type="entry name" value="SH2"/>
</dbReference>
<dbReference type="InterPro" id="IPR036860">
    <property type="entry name" value="SH2_dom_sf"/>
</dbReference>
<dbReference type="Proteomes" id="UP000018936">
    <property type="component" value="Unassembled WGS sequence"/>
</dbReference>
<feature type="non-terminal residue" evidence="2">
    <location>
        <position position="1"/>
    </location>
</feature>
<protein>
    <recommendedName>
        <fullName evidence="1">SH2 domain-containing protein</fullName>
    </recommendedName>
</protein>
<feature type="non-terminal residue" evidence="2">
    <location>
        <position position="42"/>
    </location>
</feature>